<evidence type="ECO:0000313" key="2">
    <source>
        <dbReference type="Proteomes" id="UP000325081"/>
    </source>
</evidence>
<dbReference type="Proteomes" id="UP000325081">
    <property type="component" value="Unassembled WGS sequence"/>
</dbReference>
<dbReference type="SUPFAM" id="SSF56235">
    <property type="entry name" value="N-terminal nucleophile aminohydrolases (Ntn hydrolases)"/>
    <property type="match status" value="1"/>
</dbReference>
<dbReference type="OrthoDB" id="921798at2759"/>
<dbReference type="GO" id="GO:0000502">
    <property type="term" value="C:proteasome complex"/>
    <property type="evidence" value="ECO:0007669"/>
    <property type="project" value="UniProtKB-KW"/>
</dbReference>
<keyword evidence="2" id="KW-1185">Reference proteome</keyword>
<gene>
    <name evidence="1" type="ORF">STAS_35634</name>
</gene>
<organism evidence="1 2">
    <name type="scientific">Striga asiatica</name>
    <name type="common">Asiatic witchweed</name>
    <name type="synonym">Buchnera asiatica</name>
    <dbReference type="NCBI Taxonomy" id="4170"/>
    <lineage>
        <taxon>Eukaryota</taxon>
        <taxon>Viridiplantae</taxon>
        <taxon>Streptophyta</taxon>
        <taxon>Embryophyta</taxon>
        <taxon>Tracheophyta</taxon>
        <taxon>Spermatophyta</taxon>
        <taxon>Magnoliopsida</taxon>
        <taxon>eudicotyledons</taxon>
        <taxon>Gunneridae</taxon>
        <taxon>Pentapetalae</taxon>
        <taxon>asterids</taxon>
        <taxon>lamiids</taxon>
        <taxon>Lamiales</taxon>
        <taxon>Orobanchaceae</taxon>
        <taxon>Buchnereae</taxon>
        <taxon>Striga</taxon>
    </lineage>
</organism>
<proteinExistence type="predicted"/>
<evidence type="ECO:0000313" key="1">
    <source>
        <dbReference type="EMBL" id="GER57801.1"/>
    </source>
</evidence>
<name>A0A5A7RKR0_STRAF</name>
<reference evidence="2" key="1">
    <citation type="journal article" date="2019" name="Curr. Biol.">
        <title>Genome Sequence of Striga asiatica Provides Insight into the Evolution of Plant Parasitism.</title>
        <authorList>
            <person name="Yoshida S."/>
            <person name="Kim S."/>
            <person name="Wafula E.K."/>
            <person name="Tanskanen J."/>
            <person name="Kim Y.M."/>
            <person name="Honaas L."/>
            <person name="Yang Z."/>
            <person name="Spallek T."/>
            <person name="Conn C.E."/>
            <person name="Ichihashi Y."/>
            <person name="Cheong K."/>
            <person name="Cui S."/>
            <person name="Der J.P."/>
            <person name="Gundlach H."/>
            <person name="Jiao Y."/>
            <person name="Hori C."/>
            <person name="Ishida J.K."/>
            <person name="Kasahara H."/>
            <person name="Kiba T."/>
            <person name="Kim M.S."/>
            <person name="Koo N."/>
            <person name="Laohavisit A."/>
            <person name="Lee Y.H."/>
            <person name="Lumba S."/>
            <person name="McCourt P."/>
            <person name="Mortimer J.C."/>
            <person name="Mutuku J.M."/>
            <person name="Nomura T."/>
            <person name="Sasaki-Sekimoto Y."/>
            <person name="Seto Y."/>
            <person name="Wang Y."/>
            <person name="Wakatake T."/>
            <person name="Sakakibara H."/>
            <person name="Demura T."/>
            <person name="Yamaguchi S."/>
            <person name="Yoneyama K."/>
            <person name="Manabe R.I."/>
            <person name="Nelson D.C."/>
            <person name="Schulman A.H."/>
            <person name="Timko M.P."/>
            <person name="dePamphilis C.W."/>
            <person name="Choi D."/>
            <person name="Shirasu K."/>
        </authorList>
    </citation>
    <scope>NUCLEOTIDE SEQUENCE [LARGE SCALE GENOMIC DNA]</scope>
    <source>
        <strain evidence="2">cv. UVA1</strain>
    </source>
</reference>
<protein>
    <submittedName>
        <fullName evidence="1">Proteasome subunit beta</fullName>
    </submittedName>
</protein>
<accession>A0A5A7RKR0</accession>
<dbReference type="AlphaFoldDB" id="A0A5A7RKR0"/>
<sequence>MNQHCSSSADVTFNPWDSKVEKGMTILGFVLKEGIVIAADHRSRCNFAKKEYYSSVGILIAVWNESERGLYKVNGDGVITKDDILATGSGSPVTILVKGLECLYTKLLKLPKRFTTSEVRASKSSLRRIWKNIKASSLVSPGPRLLEKDGVAVARRLCSFAWFDGFLVTPKCCKGVDNQKKSRTWNFLKSSIEKFSSVAGWP</sequence>
<keyword evidence="1" id="KW-0647">Proteasome</keyword>
<comment type="caution">
    <text evidence="1">The sequence shown here is derived from an EMBL/GenBank/DDBJ whole genome shotgun (WGS) entry which is preliminary data.</text>
</comment>
<dbReference type="EMBL" id="BKCP01013625">
    <property type="protein sequence ID" value="GER57801.1"/>
    <property type="molecule type" value="Genomic_DNA"/>
</dbReference>
<dbReference type="InterPro" id="IPR029055">
    <property type="entry name" value="Ntn_hydrolases_N"/>
</dbReference>